<dbReference type="Gene3D" id="3.10.20.30">
    <property type="match status" value="1"/>
</dbReference>
<dbReference type="InterPro" id="IPR016155">
    <property type="entry name" value="Mopterin_synth/thiamin_S_b"/>
</dbReference>
<proteinExistence type="predicted"/>
<gene>
    <name evidence="1" type="ORF">METZ01_LOCUS7471</name>
</gene>
<name>A0A381NJD1_9ZZZZ</name>
<organism evidence="1">
    <name type="scientific">marine metagenome</name>
    <dbReference type="NCBI Taxonomy" id="408172"/>
    <lineage>
        <taxon>unclassified sequences</taxon>
        <taxon>metagenomes</taxon>
        <taxon>ecological metagenomes</taxon>
    </lineage>
</organism>
<dbReference type="CDD" id="cd17040">
    <property type="entry name" value="Ubl_MoaD_like"/>
    <property type="match status" value="1"/>
</dbReference>
<evidence type="ECO:0008006" key="2">
    <source>
        <dbReference type="Google" id="ProtNLM"/>
    </source>
</evidence>
<accession>A0A381NJD1</accession>
<dbReference type="SUPFAM" id="SSF54285">
    <property type="entry name" value="MoaD/ThiS"/>
    <property type="match status" value="1"/>
</dbReference>
<dbReference type="InterPro" id="IPR012675">
    <property type="entry name" value="Beta-grasp_dom_sf"/>
</dbReference>
<dbReference type="EMBL" id="UINC01000399">
    <property type="protein sequence ID" value="SUZ54617.1"/>
    <property type="molecule type" value="Genomic_DNA"/>
</dbReference>
<feature type="non-terminal residue" evidence="1">
    <location>
        <position position="1"/>
    </location>
</feature>
<protein>
    <recommendedName>
        <fullName evidence="2">MoaD/ThiS family protein</fullName>
    </recommendedName>
</protein>
<reference evidence="1" key="1">
    <citation type="submission" date="2018-05" db="EMBL/GenBank/DDBJ databases">
        <authorList>
            <person name="Lanie J.A."/>
            <person name="Ng W.-L."/>
            <person name="Kazmierczak K.M."/>
            <person name="Andrzejewski T.M."/>
            <person name="Davidsen T.M."/>
            <person name="Wayne K.J."/>
            <person name="Tettelin H."/>
            <person name="Glass J.I."/>
            <person name="Rusch D."/>
            <person name="Podicherti R."/>
            <person name="Tsui H.-C.T."/>
            <person name="Winkler M.E."/>
        </authorList>
    </citation>
    <scope>NUCLEOTIDE SEQUENCE</scope>
</reference>
<evidence type="ECO:0000313" key="1">
    <source>
        <dbReference type="EMBL" id="SUZ54617.1"/>
    </source>
</evidence>
<sequence length="95" mass="10852">VEGADDFRPLLGRLSMIKVVFPDHLMQNTEGVRETEVDCDSYRSLVRELEKRWPGIEDVLAKTAVAINGQIYQDAWLETIEPSSEVFFMHRIEGG</sequence>
<dbReference type="AlphaFoldDB" id="A0A381NJD1"/>